<dbReference type="AlphaFoldDB" id="A0A6A6U8E1"/>
<keyword evidence="2" id="KW-1185">Reference proteome</keyword>
<dbReference type="Proteomes" id="UP000799302">
    <property type="component" value="Unassembled WGS sequence"/>
</dbReference>
<accession>A0A6A6U8E1</accession>
<sequence>MAHEVEDLWPVNDLKCSLPGQLRVCILYSGHHYILLTAIDLSNTRQINMSIMDLPSCVIYGRTIPVRPEVASSSHPATNLIWPSVLQVFNNPHRRWLKLEGVQLNLGSNAEKIVFTLVSDSSNDQGRHSGQGTQILRIKEGIKLTRAPAAI</sequence>
<organism evidence="1 2">
    <name type="scientific">Microthyrium microscopicum</name>
    <dbReference type="NCBI Taxonomy" id="703497"/>
    <lineage>
        <taxon>Eukaryota</taxon>
        <taxon>Fungi</taxon>
        <taxon>Dikarya</taxon>
        <taxon>Ascomycota</taxon>
        <taxon>Pezizomycotina</taxon>
        <taxon>Dothideomycetes</taxon>
        <taxon>Dothideomycetes incertae sedis</taxon>
        <taxon>Microthyriales</taxon>
        <taxon>Microthyriaceae</taxon>
        <taxon>Microthyrium</taxon>
    </lineage>
</organism>
<evidence type="ECO:0000313" key="2">
    <source>
        <dbReference type="Proteomes" id="UP000799302"/>
    </source>
</evidence>
<protein>
    <submittedName>
        <fullName evidence="1">Uncharacterized protein</fullName>
    </submittedName>
</protein>
<gene>
    <name evidence="1" type="ORF">BT63DRAFT_426427</name>
</gene>
<dbReference type="EMBL" id="MU004237">
    <property type="protein sequence ID" value="KAF2667563.1"/>
    <property type="molecule type" value="Genomic_DNA"/>
</dbReference>
<evidence type="ECO:0000313" key="1">
    <source>
        <dbReference type="EMBL" id="KAF2667563.1"/>
    </source>
</evidence>
<reference evidence="1" key="1">
    <citation type="journal article" date="2020" name="Stud. Mycol.">
        <title>101 Dothideomycetes genomes: a test case for predicting lifestyles and emergence of pathogens.</title>
        <authorList>
            <person name="Haridas S."/>
            <person name="Albert R."/>
            <person name="Binder M."/>
            <person name="Bloem J."/>
            <person name="Labutti K."/>
            <person name="Salamov A."/>
            <person name="Andreopoulos B."/>
            <person name="Baker S."/>
            <person name="Barry K."/>
            <person name="Bills G."/>
            <person name="Bluhm B."/>
            <person name="Cannon C."/>
            <person name="Castanera R."/>
            <person name="Culley D."/>
            <person name="Daum C."/>
            <person name="Ezra D."/>
            <person name="Gonzalez J."/>
            <person name="Henrissat B."/>
            <person name="Kuo A."/>
            <person name="Liang C."/>
            <person name="Lipzen A."/>
            <person name="Lutzoni F."/>
            <person name="Magnuson J."/>
            <person name="Mondo S."/>
            <person name="Nolan M."/>
            <person name="Ohm R."/>
            <person name="Pangilinan J."/>
            <person name="Park H.-J."/>
            <person name="Ramirez L."/>
            <person name="Alfaro M."/>
            <person name="Sun H."/>
            <person name="Tritt A."/>
            <person name="Yoshinaga Y."/>
            <person name="Zwiers L.-H."/>
            <person name="Turgeon B."/>
            <person name="Goodwin S."/>
            <person name="Spatafora J."/>
            <person name="Crous P."/>
            <person name="Grigoriev I."/>
        </authorList>
    </citation>
    <scope>NUCLEOTIDE SEQUENCE</scope>
    <source>
        <strain evidence="1">CBS 115976</strain>
    </source>
</reference>
<name>A0A6A6U8E1_9PEZI</name>
<proteinExistence type="predicted"/>